<dbReference type="Proteomes" id="UP000003560">
    <property type="component" value="Unassembled WGS sequence"/>
</dbReference>
<gene>
    <name evidence="10" type="ORF">COLSTE_00642</name>
</gene>
<dbReference type="InterPro" id="IPR011009">
    <property type="entry name" value="Kinase-like_dom_sf"/>
</dbReference>
<dbReference type="AlphaFoldDB" id="B6G9A1"/>
<keyword evidence="6" id="KW-0067">ATP-binding</keyword>
<evidence type="ECO:0000256" key="7">
    <source>
        <dbReference type="ARBA" id="ARBA00047899"/>
    </source>
</evidence>
<evidence type="ECO:0000256" key="5">
    <source>
        <dbReference type="ARBA" id="ARBA00022777"/>
    </source>
</evidence>
<keyword evidence="4" id="KW-0547">Nucleotide-binding</keyword>
<dbReference type="CDD" id="cd14014">
    <property type="entry name" value="STKc_PknB_like"/>
    <property type="match status" value="1"/>
</dbReference>
<evidence type="ECO:0000256" key="1">
    <source>
        <dbReference type="ARBA" id="ARBA00012513"/>
    </source>
</evidence>
<reference evidence="10 11" key="2">
    <citation type="submission" date="2008-10" db="EMBL/GenBank/DDBJ databases">
        <authorList>
            <person name="Fulton L."/>
            <person name="Clifton S."/>
            <person name="Fulton B."/>
            <person name="Xu J."/>
            <person name="Minx P."/>
            <person name="Pepin K.H."/>
            <person name="Johnson M."/>
            <person name="Thiruvilangam P."/>
            <person name="Bhonagiri V."/>
            <person name="Nash W.E."/>
            <person name="Mardis E.R."/>
            <person name="Wilson R.K."/>
        </authorList>
    </citation>
    <scope>NUCLEOTIDE SEQUENCE [LARGE SCALE GENOMIC DNA]</scope>
    <source>
        <strain evidence="10 11">DSM 13279</strain>
    </source>
</reference>
<sequence>MQSIVTEANMIKSFDHPAIPRIVDLVDEHGTLYVIMDYVEGRALSSVLAADGPQSEDDVVGWGLQLCDALEYLHRRTPPVIYRDMKPSNVMLKPNGLVQIIDFGIAREYRADGQSVTAAVGDTVQLGTRGYAPPEQYGGSGQTDARADVYALGATLYTMLTGKNRRNLPIKSCRCARLTPRSHRDWNG</sequence>
<evidence type="ECO:0000259" key="9">
    <source>
        <dbReference type="PROSITE" id="PS50011"/>
    </source>
</evidence>
<evidence type="ECO:0000256" key="6">
    <source>
        <dbReference type="ARBA" id="ARBA00022840"/>
    </source>
</evidence>
<comment type="caution">
    <text evidence="10">The sequence shown here is derived from an EMBL/GenBank/DDBJ whole genome shotgun (WGS) entry which is preliminary data.</text>
</comment>
<comment type="catalytic activity">
    <reaction evidence="8">
        <text>L-seryl-[protein] + ATP = O-phospho-L-seryl-[protein] + ADP + H(+)</text>
        <dbReference type="Rhea" id="RHEA:17989"/>
        <dbReference type="Rhea" id="RHEA-COMP:9863"/>
        <dbReference type="Rhea" id="RHEA-COMP:11604"/>
        <dbReference type="ChEBI" id="CHEBI:15378"/>
        <dbReference type="ChEBI" id="CHEBI:29999"/>
        <dbReference type="ChEBI" id="CHEBI:30616"/>
        <dbReference type="ChEBI" id="CHEBI:83421"/>
        <dbReference type="ChEBI" id="CHEBI:456216"/>
        <dbReference type="EC" id="2.7.11.1"/>
    </reaction>
</comment>
<keyword evidence="2" id="KW-0723">Serine/threonine-protein kinase</keyword>
<keyword evidence="3" id="KW-0808">Transferase</keyword>
<dbReference type="HOGENOM" id="CLU_1438846_0_0_11"/>
<reference evidence="10 11" key="1">
    <citation type="submission" date="2008-10" db="EMBL/GenBank/DDBJ databases">
        <title>Draft genome sequence of Collinsella stercoris (DSM 13279).</title>
        <authorList>
            <person name="Sudarsanam P."/>
            <person name="Ley R."/>
            <person name="Guruge J."/>
            <person name="Turnbaugh P.J."/>
            <person name="Mahowald M."/>
            <person name="Liep D."/>
            <person name="Gordon J."/>
        </authorList>
    </citation>
    <scope>NUCLEOTIDE SEQUENCE [LARGE SCALE GENOMIC DNA]</scope>
    <source>
        <strain evidence="10 11">DSM 13279</strain>
    </source>
</reference>
<comment type="catalytic activity">
    <reaction evidence="7">
        <text>L-threonyl-[protein] + ATP = O-phospho-L-threonyl-[protein] + ADP + H(+)</text>
        <dbReference type="Rhea" id="RHEA:46608"/>
        <dbReference type="Rhea" id="RHEA-COMP:11060"/>
        <dbReference type="Rhea" id="RHEA-COMP:11605"/>
        <dbReference type="ChEBI" id="CHEBI:15378"/>
        <dbReference type="ChEBI" id="CHEBI:30013"/>
        <dbReference type="ChEBI" id="CHEBI:30616"/>
        <dbReference type="ChEBI" id="CHEBI:61977"/>
        <dbReference type="ChEBI" id="CHEBI:456216"/>
        <dbReference type="EC" id="2.7.11.1"/>
    </reaction>
</comment>
<dbReference type="InterPro" id="IPR000719">
    <property type="entry name" value="Prot_kinase_dom"/>
</dbReference>
<dbReference type="PROSITE" id="PS00108">
    <property type="entry name" value="PROTEIN_KINASE_ST"/>
    <property type="match status" value="1"/>
</dbReference>
<dbReference type="Gene3D" id="1.10.510.10">
    <property type="entry name" value="Transferase(Phosphotransferase) domain 1"/>
    <property type="match status" value="1"/>
</dbReference>
<dbReference type="SUPFAM" id="SSF56112">
    <property type="entry name" value="Protein kinase-like (PK-like)"/>
    <property type="match status" value="1"/>
</dbReference>
<feature type="domain" description="Protein kinase" evidence="9">
    <location>
        <begin position="1"/>
        <end position="188"/>
    </location>
</feature>
<dbReference type="PANTHER" id="PTHR24363:SF0">
    <property type="entry name" value="SERINE_THREONINE KINASE LIKE DOMAIN CONTAINING 1"/>
    <property type="match status" value="1"/>
</dbReference>
<evidence type="ECO:0000256" key="8">
    <source>
        <dbReference type="ARBA" id="ARBA00048679"/>
    </source>
</evidence>
<keyword evidence="5" id="KW-0418">Kinase</keyword>
<dbReference type="EMBL" id="ABXJ01000034">
    <property type="protein sequence ID" value="EEA91160.1"/>
    <property type="molecule type" value="Genomic_DNA"/>
</dbReference>
<evidence type="ECO:0000313" key="10">
    <source>
        <dbReference type="EMBL" id="EEA91160.1"/>
    </source>
</evidence>
<dbReference type="GO" id="GO:0004674">
    <property type="term" value="F:protein serine/threonine kinase activity"/>
    <property type="evidence" value="ECO:0007669"/>
    <property type="project" value="UniProtKB-KW"/>
</dbReference>
<dbReference type="GO" id="GO:0005524">
    <property type="term" value="F:ATP binding"/>
    <property type="evidence" value="ECO:0007669"/>
    <property type="project" value="UniProtKB-KW"/>
</dbReference>
<dbReference type="eggNOG" id="COG0515">
    <property type="taxonomic scope" value="Bacteria"/>
</dbReference>
<dbReference type="STRING" id="445975.COLSTE_00642"/>
<name>B6G9A1_9ACTN</name>
<organism evidence="10 11">
    <name type="scientific">Collinsella stercoris DSM 13279</name>
    <dbReference type="NCBI Taxonomy" id="445975"/>
    <lineage>
        <taxon>Bacteria</taxon>
        <taxon>Bacillati</taxon>
        <taxon>Actinomycetota</taxon>
        <taxon>Coriobacteriia</taxon>
        <taxon>Coriobacteriales</taxon>
        <taxon>Coriobacteriaceae</taxon>
        <taxon>Collinsella</taxon>
    </lineage>
</organism>
<dbReference type="EC" id="2.7.11.1" evidence="1"/>
<dbReference type="SMART" id="SM00220">
    <property type="entry name" value="S_TKc"/>
    <property type="match status" value="1"/>
</dbReference>
<proteinExistence type="predicted"/>
<accession>B6G9A1</accession>
<dbReference type="PANTHER" id="PTHR24363">
    <property type="entry name" value="SERINE/THREONINE PROTEIN KINASE"/>
    <property type="match status" value="1"/>
</dbReference>
<evidence type="ECO:0000256" key="4">
    <source>
        <dbReference type="ARBA" id="ARBA00022741"/>
    </source>
</evidence>
<dbReference type="InterPro" id="IPR008271">
    <property type="entry name" value="Ser/Thr_kinase_AS"/>
</dbReference>
<evidence type="ECO:0000256" key="2">
    <source>
        <dbReference type="ARBA" id="ARBA00022527"/>
    </source>
</evidence>
<keyword evidence="11" id="KW-1185">Reference proteome</keyword>
<protein>
    <recommendedName>
        <fullName evidence="1">non-specific serine/threonine protein kinase</fullName>
        <ecNumber evidence="1">2.7.11.1</ecNumber>
    </recommendedName>
</protein>
<dbReference type="PROSITE" id="PS50011">
    <property type="entry name" value="PROTEIN_KINASE_DOM"/>
    <property type="match status" value="1"/>
</dbReference>
<evidence type="ECO:0000256" key="3">
    <source>
        <dbReference type="ARBA" id="ARBA00022679"/>
    </source>
</evidence>
<evidence type="ECO:0000313" key="11">
    <source>
        <dbReference type="Proteomes" id="UP000003560"/>
    </source>
</evidence>
<dbReference type="Pfam" id="PF00069">
    <property type="entry name" value="Pkinase"/>
    <property type="match status" value="1"/>
</dbReference>